<organism evidence="1 2">
    <name type="scientific">Exophiala bonariae</name>
    <dbReference type="NCBI Taxonomy" id="1690606"/>
    <lineage>
        <taxon>Eukaryota</taxon>
        <taxon>Fungi</taxon>
        <taxon>Dikarya</taxon>
        <taxon>Ascomycota</taxon>
        <taxon>Pezizomycotina</taxon>
        <taxon>Eurotiomycetes</taxon>
        <taxon>Chaetothyriomycetidae</taxon>
        <taxon>Chaetothyriales</taxon>
        <taxon>Herpotrichiellaceae</taxon>
        <taxon>Exophiala</taxon>
    </lineage>
</organism>
<dbReference type="GO" id="GO:0051879">
    <property type="term" value="F:Hsp90 protein binding"/>
    <property type="evidence" value="ECO:0007669"/>
    <property type="project" value="TreeGrafter"/>
</dbReference>
<protein>
    <recommendedName>
        <fullName evidence="3">Tetratricopeptide repeat domain-containing protein</fullName>
    </recommendedName>
</protein>
<dbReference type="Proteomes" id="UP001358417">
    <property type="component" value="Unassembled WGS sequence"/>
</dbReference>
<evidence type="ECO:0000313" key="1">
    <source>
        <dbReference type="EMBL" id="KAK5063070.1"/>
    </source>
</evidence>
<name>A0AAV9NPB9_9EURO</name>
<dbReference type="GO" id="GO:0030544">
    <property type="term" value="F:Hsp70 protein binding"/>
    <property type="evidence" value="ECO:0007669"/>
    <property type="project" value="TreeGrafter"/>
</dbReference>
<dbReference type="GeneID" id="89973324"/>
<keyword evidence="2" id="KW-1185">Reference proteome</keyword>
<dbReference type="SUPFAM" id="SSF48452">
    <property type="entry name" value="TPR-like"/>
    <property type="match status" value="1"/>
</dbReference>
<dbReference type="PANTHER" id="PTHR46035">
    <property type="entry name" value="TETRATRICOPEPTIDE REPEAT PROTEIN 4"/>
    <property type="match status" value="1"/>
</dbReference>
<evidence type="ECO:0000313" key="2">
    <source>
        <dbReference type="Proteomes" id="UP001358417"/>
    </source>
</evidence>
<sequence>MASTDDALETYTHLPVHIDPQTKQVSILSSDKTIQDAIDNLNRLHTSFKALETPNNVPAAPMLVNPKRSAQIQKLRDSAAATSKKGNNVDAIRLLGVAIDMAAARPGWEPMGLAREELAMMYLSRGAANTSVQNWVEGLIDAECSVECKSGPGQGPNGERIPGNPKAWIVGGQCLMEMSRWSEAVEWLERAIEKEGGDGADDNRALSLMLVQARSHLEKKK</sequence>
<reference evidence="1 2" key="1">
    <citation type="submission" date="2023-08" db="EMBL/GenBank/DDBJ databases">
        <title>Black Yeasts Isolated from many extreme environments.</title>
        <authorList>
            <person name="Coleine C."/>
            <person name="Stajich J.E."/>
            <person name="Selbmann L."/>
        </authorList>
    </citation>
    <scope>NUCLEOTIDE SEQUENCE [LARGE SCALE GENOMIC DNA]</scope>
    <source>
        <strain evidence="1 2">CCFEE 5792</strain>
    </source>
</reference>
<dbReference type="EMBL" id="JAVRRD010000002">
    <property type="protein sequence ID" value="KAK5063070.1"/>
    <property type="molecule type" value="Genomic_DNA"/>
</dbReference>
<comment type="caution">
    <text evidence="1">The sequence shown here is derived from an EMBL/GenBank/DDBJ whole genome shotgun (WGS) entry which is preliminary data.</text>
</comment>
<dbReference type="RefSeq" id="XP_064711342.1">
    <property type="nucleotide sequence ID" value="XM_064848718.1"/>
</dbReference>
<dbReference type="GO" id="GO:0005634">
    <property type="term" value="C:nucleus"/>
    <property type="evidence" value="ECO:0007669"/>
    <property type="project" value="TreeGrafter"/>
</dbReference>
<dbReference type="InterPro" id="IPR011990">
    <property type="entry name" value="TPR-like_helical_dom_sf"/>
</dbReference>
<dbReference type="AlphaFoldDB" id="A0AAV9NPB9"/>
<dbReference type="Gene3D" id="1.25.40.10">
    <property type="entry name" value="Tetratricopeptide repeat domain"/>
    <property type="match status" value="1"/>
</dbReference>
<dbReference type="GO" id="GO:0006457">
    <property type="term" value="P:protein folding"/>
    <property type="evidence" value="ECO:0007669"/>
    <property type="project" value="TreeGrafter"/>
</dbReference>
<evidence type="ECO:0008006" key="3">
    <source>
        <dbReference type="Google" id="ProtNLM"/>
    </source>
</evidence>
<dbReference type="GO" id="GO:0005829">
    <property type="term" value="C:cytosol"/>
    <property type="evidence" value="ECO:0007669"/>
    <property type="project" value="TreeGrafter"/>
</dbReference>
<accession>A0AAV9NPB9</accession>
<proteinExistence type="predicted"/>
<dbReference type="PANTHER" id="PTHR46035:SF3">
    <property type="entry name" value="TRANSLOCATION PROTEIN SEC72"/>
    <property type="match status" value="1"/>
</dbReference>
<gene>
    <name evidence="1" type="ORF">LTR84_005146</name>
</gene>